<name>A0A917I0A2_9FLAO</name>
<keyword evidence="1" id="KW-1133">Transmembrane helix</keyword>
<dbReference type="RefSeq" id="WP_188598812.1">
    <property type="nucleotide sequence ID" value="NZ_BMJW01000002.1"/>
</dbReference>
<protein>
    <recommendedName>
        <fullName evidence="4">Sugar transporter</fullName>
    </recommendedName>
</protein>
<dbReference type="EMBL" id="BMJW01000002">
    <property type="protein sequence ID" value="GGG98681.1"/>
    <property type="molecule type" value="Genomic_DNA"/>
</dbReference>
<proteinExistence type="predicted"/>
<evidence type="ECO:0000256" key="1">
    <source>
        <dbReference type="SAM" id="Phobius"/>
    </source>
</evidence>
<keyword evidence="1" id="KW-0812">Transmembrane</keyword>
<dbReference type="Proteomes" id="UP000633278">
    <property type="component" value="Unassembled WGS sequence"/>
</dbReference>
<evidence type="ECO:0008006" key="4">
    <source>
        <dbReference type="Google" id="ProtNLM"/>
    </source>
</evidence>
<feature type="transmembrane region" description="Helical" evidence="1">
    <location>
        <begin position="113"/>
        <end position="133"/>
    </location>
</feature>
<keyword evidence="1" id="KW-0472">Membrane</keyword>
<reference evidence="2" key="2">
    <citation type="submission" date="2020-09" db="EMBL/GenBank/DDBJ databases">
        <authorList>
            <person name="Sun Q."/>
            <person name="Zhou Y."/>
        </authorList>
    </citation>
    <scope>NUCLEOTIDE SEQUENCE</scope>
    <source>
        <strain evidence="2">CGMCC 1.15763</strain>
    </source>
</reference>
<reference evidence="2" key="1">
    <citation type="journal article" date="2014" name="Int. J. Syst. Evol. Microbiol.">
        <title>Complete genome sequence of Corynebacterium casei LMG S-19264T (=DSM 44701T), isolated from a smear-ripened cheese.</title>
        <authorList>
            <consortium name="US DOE Joint Genome Institute (JGI-PGF)"/>
            <person name="Walter F."/>
            <person name="Albersmeier A."/>
            <person name="Kalinowski J."/>
            <person name="Ruckert C."/>
        </authorList>
    </citation>
    <scope>NUCLEOTIDE SEQUENCE</scope>
    <source>
        <strain evidence="2">CGMCC 1.15763</strain>
    </source>
</reference>
<sequence>MNSTTKKPTTAFWVIGVIALVWNLIGVMAYIAQAYITDEALAILPEAEQALYRDIPAWATAAFAIGVFAGALGCIVLLMKKKLATSIFTVSLLGILVQMYYNLFQSNAMDVYGPGGMVMPILILVIAIFLVWYSKDLGKRGVLS</sequence>
<accession>A0A917I0A2</accession>
<feature type="transmembrane region" description="Helical" evidence="1">
    <location>
        <begin position="12"/>
        <end position="35"/>
    </location>
</feature>
<dbReference type="AlphaFoldDB" id="A0A917I0A2"/>
<comment type="caution">
    <text evidence="2">The sequence shown here is derived from an EMBL/GenBank/DDBJ whole genome shotgun (WGS) entry which is preliminary data.</text>
</comment>
<keyword evidence="3" id="KW-1185">Reference proteome</keyword>
<feature type="transmembrane region" description="Helical" evidence="1">
    <location>
        <begin position="55"/>
        <end position="78"/>
    </location>
</feature>
<evidence type="ECO:0000313" key="2">
    <source>
        <dbReference type="EMBL" id="GGG98681.1"/>
    </source>
</evidence>
<gene>
    <name evidence="2" type="ORF">GCM10011416_16120</name>
</gene>
<evidence type="ECO:0000313" key="3">
    <source>
        <dbReference type="Proteomes" id="UP000633278"/>
    </source>
</evidence>
<organism evidence="2 3">
    <name type="scientific">Polaribacter pacificus</name>
    <dbReference type="NCBI Taxonomy" id="1775173"/>
    <lineage>
        <taxon>Bacteria</taxon>
        <taxon>Pseudomonadati</taxon>
        <taxon>Bacteroidota</taxon>
        <taxon>Flavobacteriia</taxon>
        <taxon>Flavobacteriales</taxon>
        <taxon>Flavobacteriaceae</taxon>
    </lineage>
</organism>
<feature type="transmembrane region" description="Helical" evidence="1">
    <location>
        <begin position="83"/>
        <end position="101"/>
    </location>
</feature>